<evidence type="ECO:0000256" key="2">
    <source>
        <dbReference type="ARBA" id="ARBA00022630"/>
    </source>
</evidence>
<evidence type="ECO:0000259" key="8">
    <source>
        <dbReference type="Pfam" id="PF01494"/>
    </source>
</evidence>
<evidence type="ECO:0000256" key="6">
    <source>
        <dbReference type="ARBA" id="ARBA00023033"/>
    </source>
</evidence>
<proteinExistence type="predicted"/>
<dbReference type="RefSeq" id="WP_143610079.1">
    <property type="nucleotide sequence ID" value="NZ_CP107955.1"/>
</dbReference>
<keyword evidence="5" id="KW-0560">Oxidoreductase</keyword>
<dbReference type="PANTHER" id="PTHR46028">
    <property type="entry name" value="KYNURENINE 3-MONOOXYGENASE"/>
    <property type="match status" value="1"/>
</dbReference>
<evidence type="ECO:0000256" key="1">
    <source>
        <dbReference type="ARBA" id="ARBA00001974"/>
    </source>
</evidence>
<feature type="domain" description="FAD-binding" evidence="8">
    <location>
        <begin position="13"/>
        <end position="334"/>
    </location>
</feature>
<dbReference type="InterPro" id="IPR002938">
    <property type="entry name" value="FAD-bd"/>
</dbReference>
<dbReference type="InterPro" id="IPR036188">
    <property type="entry name" value="FAD/NAD-bd_sf"/>
</dbReference>
<name>A0ABU3UEY3_9ACTN</name>
<keyword evidence="4" id="KW-0521">NADP</keyword>
<evidence type="ECO:0000256" key="5">
    <source>
        <dbReference type="ARBA" id="ARBA00023002"/>
    </source>
</evidence>
<keyword evidence="3" id="KW-0274">FAD</keyword>
<reference evidence="9 10" key="1">
    <citation type="submission" date="2023-02" db="EMBL/GenBank/DDBJ databases">
        <authorList>
            <person name="Maleckis M."/>
        </authorList>
    </citation>
    <scope>NUCLEOTIDE SEQUENCE [LARGE SCALE GENOMIC DNA]</scope>
    <source>
        <strain evidence="9 10">P8-A2</strain>
    </source>
</reference>
<dbReference type="Pfam" id="PF01494">
    <property type="entry name" value="FAD_binding_3"/>
    <property type="match status" value="1"/>
</dbReference>
<dbReference type="PANTHER" id="PTHR46028:SF2">
    <property type="entry name" value="KYNURENINE 3-MONOOXYGENASE"/>
    <property type="match status" value="1"/>
</dbReference>
<sequence>MTPRVAASQSRGIVVVGAGLVGPVAAMYLARRHGPVTVLEQRPDPRGTSTRADRSLTVILSARGWRVMEDLGLAERVRGLCLPLKGRMGHLPDGSTDFTPYSRDGSPIWAVERRRLQHLLLDAAAATPGVELRFGQRVHAIDLDGPRVTVGDDSGTHRLSCTRLLGCDGARSAVRAAMVRRGARERVGTLELAYQEINLPLPGCDPEIMHYWPAGDALFGAFPMLSADLFAGSVFLRREGPAPSFAAASSPEDRARQFHDLFPQLTAHITDLRDQLAVKPVSTVSLVRCDTWVHGERAALLGDACHAMAPFMGQGMNCGFEDARTLVRLLDETGDWGAALARYQDVRRADGDSIADISHEHYRTMSRLPGQSETELESAVIRRLQDLFPGRFVPLYERCAFSEQSYASAWADEQALRRVAHALTRSHGTAVRDLTDDQLRRHRLLV</sequence>
<dbReference type="Proteomes" id="UP001257627">
    <property type="component" value="Unassembled WGS sequence"/>
</dbReference>
<keyword evidence="7" id="KW-0812">Transmembrane</keyword>
<dbReference type="PRINTS" id="PR00420">
    <property type="entry name" value="RNGMNOXGNASE"/>
</dbReference>
<comment type="caution">
    <text evidence="9">The sequence shown here is derived from an EMBL/GenBank/DDBJ whole genome shotgun (WGS) entry which is preliminary data.</text>
</comment>
<organism evidence="9 10">
    <name type="scientific">Streptomyces mirabilis</name>
    <dbReference type="NCBI Taxonomy" id="68239"/>
    <lineage>
        <taxon>Bacteria</taxon>
        <taxon>Bacillati</taxon>
        <taxon>Actinomycetota</taxon>
        <taxon>Actinomycetes</taxon>
        <taxon>Kitasatosporales</taxon>
        <taxon>Streptomycetaceae</taxon>
        <taxon>Streptomyces</taxon>
    </lineage>
</organism>
<evidence type="ECO:0000256" key="3">
    <source>
        <dbReference type="ARBA" id="ARBA00022827"/>
    </source>
</evidence>
<keyword evidence="2" id="KW-0285">Flavoprotein</keyword>
<evidence type="ECO:0000313" key="10">
    <source>
        <dbReference type="Proteomes" id="UP001257627"/>
    </source>
</evidence>
<protein>
    <submittedName>
        <fullName evidence="9">NAD(P)/FAD-dependent oxidoreductase</fullName>
    </submittedName>
</protein>
<gene>
    <name evidence="9" type="ORF">PU648_08940</name>
</gene>
<keyword evidence="10" id="KW-1185">Reference proteome</keyword>
<keyword evidence="6" id="KW-0503">Monooxygenase</keyword>
<dbReference type="EMBL" id="JARAKF010000001">
    <property type="protein sequence ID" value="MDU8992482.1"/>
    <property type="molecule type" value="Genomic_DNA"/>
</dbReference>
<evidence type="ECO:0000313" key="9">
    <source>
        <dbReference type="EMBL" id="MDU8992482.1"/>
    </source>
</evidence>
<evidence type="ECO:0000256" key="4">
    <source>
        <dbReference type="ARBA" id="ARBA00022857"/>
    </source>
</evidence>
<comment type="cofactor">
    <cofactor evidence="1">
        <name>FAD</name>
        <dbReference type="ChEBI" id="CHEBI:57692"/>
    </cofactor>
</comment>
<dbReference type="SUPFAM" id="SSF51905">
    <property type="entry name" value="FAD/NAD(P)-binding domain"/>
    <property type="match status" value="1"/>
</dbReference>
<keyword evidence="7" id="KW-1133">Transmembrane helix</keyword>
<dbReference type="Gene3D" id="3.50.50.60">
    <property type="entry name" value="FAD/NAD(P)-binding domain"/>
    <property type="match status" value="1"/>
</dbReference>
<evidence type="ECO:0000256" key="7">
    <source>
        <dbReference type="SAM" id="Phobius"/>
    </source>
</evidence>
<keyword evidence="7" id="KW-0472">Membrane</keyword>
<feature type="transmembrane region" description="Helical" evidence="7">
    <location>
        <begin position="12"/>
        <end position="30"/>
    </location>
</feature>
<accession>A0ABU3UEY3</accession>